<dbReference type="eggNOG" id="ENOG502TIE3">
    <property type="taxonomic scope" value="Eukaryota"/>
</dbReference>
<keyword evidence="1" id="KW-0472">Membrane</keyword>
<proteinExistence type="predicted"/>
<feature type="chain" id="PRO_5009307689" evidence="2">
    <location>
        <begin position="25"/>
        <end position="338"/>
    </location>
</feature>
<keyword evidence="3" id="KW-1185">Reference proteome</keyword>
<dbReference type="WBParaSite" id="Csp11.Scaffold628.g7161.t1">
    <property type="protein sequence ID" value="Csp11.Scaffold628.g7161.t1"/>
    <property type="gene ID" value="Csp11.Scaffold628.g7161"/>
</dbReference>
<organism evidence="3 4">
    <name type="scientific">Caenorhabditis tropicalis</name>
    <dbReference type="NCBI Taxonomy" id="1561998"/>
    <lineage>
        <taxon>Eukaryota</taxon>
        <taxon>Metazoa</taxon>
        <taxon>Ecdysozoa</taxon>
        <taxon>Nematoda</taxon>
        <taxon>Chromadorea</taxon>
        <taxon>Rhabditida</taxon>
        <taxon>Rhabditina</taxon>
        <taxon>Rhabditomorpha</taxon>
        <taxon>Rhabditoidea</taxon>
        <taxon>Rhabditidae</taxon>
        <taxon>Peloderinae</taxon>
        <taxon>Caenorhabditis</taxon>
    </lineage>
</organism>
<sequence>MEAITKDSLKMLPIFLFILAHVSASPVYKTIGFDNIVTDNHISFDIKRIFVAAQHNNQSIYLSFRSDHPIRYQFAKCNQILMSTGKEISSHEVTFYDEWISWMYNVSIRTCSTGNEDTYQLELRLYPTVPTSGLFVFSTIKKIETQEKFNGFPVYTVVNEASQTSVYYSSVAHSFSEVSATEGKTVHLISDLSTPATVTFGKCDYEIPKHFDLQTSGDIVMEQEDLSNINSLANICCSDNNRTNVFQMFLTSAENSTGAFILSIVGEEDNFDEHLIKVSLVAAFTVGFIFLVICFWKCMSWIGCCDNKDNKKSEIHEMKSMRPRCESCGEDIEVHLLS</sequence>
<name>A0A1I7TLP8_9PELO</name>
<accession>A0A1I7TLP8</accession>
<keyword evidence="1" id="KW-1133">Transmembrane helix</keyword>
<evidence type="ECO:0000256" key="1">
    <source>
        <dbReference type="SAM" id="Phobius"/>
    </source>
</evidence>
<evidence type="ECO:0000313" key="4">
    <source>
        <dbReference type="WBParaSite" id="Csp11.Scaffold628.g7161.t1"/>
    </source>
</evidence>
<feature type="transmembrane region" description="Helical" evidence="1">
    <location>
        <begin position="280"/>
        <end position="302"/>
    </location>
</feature>
<dbReference type="Proteomes" id="UP000095282">
    <property type="component" value="Unplaced"/>
</dbReference>
<protein>
    <submittedName>
        <fullName evidence="4">CUB_2 domain-containing protein</fullName>
    </submittedName>
</protein>
<feature type="signal peptide" evidence="2">
    <location>
        <begin position="1"/>
        <end position="24"/>
    </location>
</feature>
<evidence type="ECO:0000313" key="3">
    <source>
        <dbReference type="Proteomes" id="UP000095282"/>
    </source>
</evidence>
<evidence type="ECO:0000256" key="2">
    <source>
        <dbReference type="SAM" id="SignalP"/>
    </source>
</evidence>
<keyword evidence="2" id="KW-0732">Signal</keyword>
<dbReference type="AlphaFoldDB" id="A0A1I7TLP8"/>
<reference evidence="4" key="1">
    <citation type="submission" date="2016-11" db="UniProtKB">
        <authorList>
            <consortium name="WormBaseParasite"/>
        </authorList>
    </citation>
    <scope>IDENTIFICATION</scope>
</reference>
<keyword evidence="1" id="KW-0812">Transmembrane</keyword>